<dbReference type="AlphaFoldDB" id="A0A6A4I5K6"/>
<dbReference type="OrthoDB" id="3052647at2759"/>
<organism evidence="1 2">
    <name type="scientific">Gymnopus androsaceus JB14</name>
    <dbReference type="NCBI Taxonomy" id="1447944"/>
    <lineage>
        <taxon>Eukaryota</taxon>
        <taxon>Fungi</taxon>
        <taxon>Dikarya</taxon>
        <taxon>Basidiomycota</taxon>
        <taxon>Agaricomycotina</taxon>
        <taxon>Agaricomycetes</taxon>
        <taxon>Agaricomycetidae</taxon>
        <taxon>Agaricales</taxon>
        <taxon>Marasmiineae</taxon>
        <taxon>Omphalotaceae</taxon>
        <taxon>Gymnopus</taxon>
    </lineage>
</organism>
<reference evidence="1" key="1">
    <citation type="journal article" date="2019" name="Environ. Microbiol.">
        <title>Fungal ecological strategies reflected in gene transcription - a case study of two litter decomposers.</title>
        <authorList>
            <person name="Barbi F."/>
            <person name="Kohler A."/>
            <person name="Barry K."/>
            <person name="Baskaran P."/>
            <person name="Daum C."/>
            <person name="Fauchery L."/>
            <person name="Ihrmark K."/>
            <person name="Kuo A."/>
            <person name="LaButti K."/>
            <person name="Lipzen A."/>
            <person name="Morin E."/>
            <person name="Grigoriev I.V."/>
            <person name="Henrissat B."/>
            <person name="Lindahl B."/>
            <person name="Martin F."/>
        </authorList>
    </citation>
    <scope>NUCLEOTIDE SEQUENCE</scope>
    <source>
        <strain evidence="1">JB14</strain>
    </source>
</reference>
<evidence type="ECO:0000313" key="2">
    <source>
        <dbReference type="Proteomes" id="UP000799118"/>
    </source>
</evidence>
<protein>
    <submittedName>
        <fullName evidence="1">Uncharacterized protein</fullName>
    </submittedName>
</protein>
<dbReference type="EMBL" id="ML769414">
    <property type="protein sequence ID" value="KAE9404718.1"/>
    <property type="molecule type" value="Genomic_DNA"/>
</dbReference>
<keyword evidence="2" id="KW-1185">Reference proteome</keyword>
<dbReference type="Gene3D" id="2.60.120.260">
    <property type="entry name" value="Galactose-binding domain-like"/>
    <property type="match status" value="1"/>
</dbReference>
<proteinExistence type="predicted"/>
<sequence>MSTVWFMVDDTDPRFNYTGTWSDLSFAEGSPVSQSITGPGYNNTWHYTTDNATVNFRFNGSSYLGVYGSLDNTGALEQDDVHARGNGTQLPDVSCFLDGRVIETVQLPQTIFPAHNIIMCRNRAESSNVSSFPGEHELEINIKNLPNSTGWLFDYITFESLGNPTLNGEILQAGNGLVNNGTNYSMLTFGPGWSVNPVVPMLLGELEPDGSRETGIPNSNASVTFNGKC</sequence>
<name>A0A6A4I5K6_9AGAR</name>
<gene>
    <name evidence="1" type="ORF">BT96DRAFT_404139</name>
</gene>
<evidence type="ECO:0000313" key="1">
    <source>
        <dbReference type="EMBL" id="KAE9404718.1"/>
    </source>
</evidence>
<dbReference type="Proteomes" id="UP000799118">
    <property type="component" value="Unassembled WGS sequence"/>
</dbReference>
<accession>A0A6A4I5K6</accession>